<accession>S8EA17</accession>
<keyword evidence="3" id="KW-0732">Signal</keyword>
<feature type="region of interest" description="Disordered" evidence="1">
    <location>
        <begin position="32"/>
        <end position="208"/>
    </location>
</feature>
<evidence type="ECO:0000256" key="2">
    <source>
        <dbReference type="SAM" id="Phobius"/>
    </source>
</evidence>
<protein>
    <recommendedName>
        <fullName evidence="6">Mid2 domain-containing protein</fullName>
    </recommendedName>
</protein>
<evidence type="ECO:0000313" key="4">
    <source>
        <dbReference type="EMBL" id="EPT01483.1"/>
    </source>
</evidence>
<evidence type="ECO:0008006" key="6">
    <source>
        <dbReference type="Google" id="ProtNLM"/>
    </source>
</evidence>
<keyword evidence="2" id="KW-1133">Transmembrane helix</keyword>
<dbReference type="eggNOG" id="ENOG502S607">
    <property type="taxonomic scope" value="Eukaryota"/>
</dbReference>
<organism evidence="4 5">
    <name type="scientific">Fomitopsis schrenkii</name>
    <name type="common">Brown rot fungus</name>
    <dbReference type="NCBI Taxonomy" id="2126942"/>
    <lineage>
        <taxon>Eukaryota</taxon>
        <taxon>Fungi</taxon>
        <taxon>Dikarya</taxon>
        <taxon>Basidiomycota</taxon>
        <taxon>Agaricomycotina</taxon>
        <taxon>Agaricomycetes</taxon>
        <taxon>Polyporales</taxon>
        <taxon>Fomitopsis</taxon>
    </lineage>
</organism>
<keyword evidence="5" id="KW-1185">Reference proteome</keyword>
<dbReference type="AlphaFoldDB" id="S8EA17"/>
<dbReference type="Proteomes" id="UP000015241">
    <property type="component" value="Unassembled WGS sequence"/>
</dbReference>
<feature type="compositionally biased region" description="Low complexity" evidence="1">
    <location>
        <begin position="181"/>
        <end position="207"/>
    </location>
</feature>
<dbReference type="OrthoDB" id="3261505at2759"/>
<feature type="compositionally biased region" description="Low complexity" evidence="1">
    <location>
        <begin position="65"/>
        <end position="174"/>
    </location>
</feature>
<dbReference type="HOGENOM" id="CLU_715843_0_0_1"/>
<dbReference type="EMBL" id="KE504141">
    <property type="protein sequence ID" value="EPT01483.1"/>
    <property type="molecule type" value="Genomic_DNA"/>
</dbReference>
<name>S8EA17_FOMSC</name>
<proteinExistence type="predicted"/>
<feature type="region of interest" description="Disordered" evidence="1">
    <location>
        <begin position="278"/>
        <end position="358"/>
    </location>
</feature>
<evidence type="ECO:0000256" key="3">
    <source>
        <dbReference type="SAM" id="SignalP"/>
    </source>
</evidence>
<feature type="signal peptide" evidence="3">
    <location>
        <begin position="1"/>
        <end position="29"/>
    </location>
</feature>
<feature type="compositionally biased region" description="Basic and acidic residues" evidence="1">
    <location>
        <begin position="34"/>
        <end position="44"/>
    </location>
</feature>
<dbReference type="STRING" id="743788.S8EA17"/>
<feature type="chain" id="PRO_5004550105" description="Mid2 domain-containing protein" evidence="3">
    <location>
        <begin position="30"/>
        <end position="377"/>
    </location>
</feature>
<evidence type="ECO:0000313" key="5">
    <source>
        <dbReference type="Proteomes" id="UP000015241"/>
    </source>
</evidence>
<gene>
    <name evidence="4" type="ORF">FOMPIDRAFT_1015791</name>
</gene>
<keyword evidence="2" id="KW-0472">Membrane</keyword>
<sequence>MMFVTKPKKTTTLTLLCLVILALATVSEANDFSPQRRDHADVGRMVRKRSPDLAGLVGLGDNPPTSTGSSTSAQETSTSASSTTDTSTSAQTSATSSSQSTSSSSSTSTSSSASTSSSSSTGSASSSSSSATSTSSSNTASSTSNALSKTDATTSAAQTSQPDTAATQAATPTDTQDDDPTTSQVTRTLTTTSPTSSGATSLSASSSTDKKVTKTTLVVIVSIAGSIGFIFVAWTLFRKWKLRPSKNFDDRMAPIDWQPTNDNDDGLPRHRRISVASHGSFQSGNGHDVFAADSGHGHGNTGASPLNPIPDHDFTAGPSTLAPVGGYADLQRGPSPTPQMGELQRGPSMSHQNLDPYGVPAYQGGYDYNNTVGQVRY</sequence>
<evidence type="ECO:0000256" key="1">
    <source>
        <dbReference type="SAM" id="MobiDB-lite"/>
    </source>
</evidence>
<feature type="transmembrane region" description="Helical" evidence="2">
    <location>
        <begin position="217"/>
        <end position="237"/>
    </location>
</feature>
<reference evidence="4 5" key="1">
    <citation type="journal article" date="2012" name="Science">
        <title>The Paleozoic origin of enzymatic lignin decomposition reconstructed from 31 fungal genomes.</title>
        <authorList>
            <person name="Floudas D."/>
            <person name="Binder M."/>
            <person name="Riley R."/>
            <person name="Barry K."/>
            <person name="Blanchette R.A."/>
            <person name="Henrissat B."/>
            <person name="Martinez A.T."/>
            <person name="Otillar R."/>
            <person name="Spatafora J.W."/>
            <person name="Yadav J.S."/>
            <person name="Aerts A."/>
            <person name="Benoit I."/>
            <person name="Boyd A."/>
            <person name="Carlson A."/>
            <person name="Copeland A."/>
            <person name="Coutinho P.M."/>
            <person name="de Vries R.P."/>
            <person name="Ferreira P."/>
            <person name="Findley K."/>
            <person name="Foster B."/>
            <person name="Gaskell J."/>
            <person name="Glotzer D."/>
            <person name="Gorecki P."/>
            <person name="Heitman J."/>
            <person name="Hesse C."/>
            <person name="Hori C."/>
            <person name="Igarashi K."/>
            <person name="Jurgens J.A."/>
            <person name="Kallen N."/>
            <person name="Kersten P."/>
            <person name="Kohler A."/>
            <person name="Kuees U."/>
            <person name="Kumar T.K.A."/>
            <person name="Kuo A."/>
            <person name="LaButti K."/>
            <person name="Larrondo L.F."/>
            <person name="Lindquist E."/>
            <person name="Ling A."/>
            <person name="Lombard V."/>
            <person name="Lucas S."/>
            <person name="Lundell T."/>
            <person name="Martin R."/>
            <person name="McLaughlin D.J."/>
            <person name="Morgenstern I."/>
            <person name="Morin E."/>
            <person name="Murat C."/>
            <person name="Nagy L.G."/>
            <person name="Nolan M."/>
            <person name="Ohm R.A."/>
            <person name="Patyshakuliyeva A."/>
            <person name="Rokas A."/>
            <person name="Ruiz-Duenas F.J."/>
            <person name="Sabat G."/>
            <person name="Salamov A."/>
            <person name="Samejima M."/>
            <person name="Schmutz J."/>
            <person name="Slot J.C."/>
            <person name="St John F."/>
            <person name="Stenlid J."/>
            <person name="Sun H."/>
            <person name="Sun S."/>
            <person name="Syed K."/>
            <person name="Tsang A."/>
            <person name="Wiebenga A."/>
            <person name="Young D."/>
            <person name="Pisabarro A."/>
            <person name="Eastwood D.C."/>
            <person name="Martin F."/>
            <person name="Cullen D."/>
            <person name="Grigoriev I.V."/>
            <person name="Hibbett D.S."/>
        </authorList>
    </citation>
    <scope>NUCLEOTIDE SEQUENCE</scope>
    <source>
        <strain evidence="5">FP-58527</strain>
    </source>
</reference>
<dbReference type="InParanoid" id="S8EA17"/>
<keyword evidence="2" id="KW-0812">Transmembrane</keyword>